<dbReference type="RefSeq" id="WP_204057347.1">
    <property type="nucleotide sequence ID" value="NZ_BAAAGP010000011.1"/>
</dbReference>
<evidence type="ECO:0000256" key="2">
    <source>
        <dbReference type="ARBA" id="ARBA00012229"/>
    </source>
</evidence>
<evidence type="ECO:0000259" key="12">
    <source>
        <dbReference type="PROSITE" id="PS51384"/>
    </source>
</evidence>
<evidence type="ECO:0000256" key="4">
    <source>
        <dbReference type="ARBA" id="ARBA00022621"/>
    </source>
</evidence>
<dbReference type="SUPFAM" id="SSF63380">
    <property type="entry name" value="Riboflavin synthase domain-like"/>
    <property type="match status" value="1"/>
</dbReference>
<keyword evidence="6" id="KW-0408">Iron</keyword>
<evidence type="ECO:0000259" key="11">
    <source>
        <dbReference type="PROSITE" id="PS01033"/>
    </source>
</evidence>
<dbReference type="InterPro" id="IPR001433">
    <property type="entry name" value="OxRdtase_FAD/NAD-bd"/>
</dbReference>
<keyword evidence="10" id="KW-0813">Transport</keyword>
<dbReference type="CDD" id="cd14782">
    <property type="entry name" value="FHb-globin_2"/>
    <property type="match status" value="1"/>
</dbReference>
<evidence type="ECO:0000256" key="3">
    <source>
        <dbReference type="ARBA" id="ARBA00022617"/>
    </source>
</evidence>
<comment type="similarity">
    <text evidence="10">Belongs to the globin family.</text>
</comment>
<dbReference type="InterPro" id="IPR017927">
    <property type="entry name" value="FAD-bd_FR_type"/>
</dbReference>
<dbReference type="Gene3D" id="2.40.30.10">
    <property type="entry name" value="Translation factors"/>
    <property type="match status" value="1"/>
</dbReference>
<accession>A0ABQ4FYH3</accession>
<dbReference type="InterPro" id="IPR017938">
    <property type="entry name" value="Riboflavin_synthase-like_b-brl"/>
</dbReference>
<dbReference type="CDD" id="cd06184">
    <property type="entry name" value="flavohem_like_fad_nad_binding"/>
    <property type="match status" value="1"/>
</dbReference>
<proteinExistence type="inferred from homology"/>
<dbReference type="InterPro" id="IPR039261">
    <property type="entry name" value="FNR_nucleotide-bd"/>
</dbReference>
<dbReference type="SUPFAM" id="SSF52343">
    <property type="entry name" value="Ferredoxin reductase-like, C-terminal NADP-linked domain"/>
    <property type="match status" value="1"/>
</dbReference>
<dbReference type="EC" id="1.14.12.17" evidence="2"/>
<feature type="domain" description="Globin" evidence="11">
    <location>
        <begin position="1"/>
        <end position="141"/>
    </location>
</feature>
<dbReference type="PROSITE" id="PS01033">
    <property type="entry name" value="GLOBIN"/>
    <property type="match status" value="1"/>
</dbReference>
<dbReference type="Pfam" id="PF00042">
    <property type="entry name" value="Globin"/>
    <property type="match status" value="1"/>
</dbReference>
<keyword evidence="7" id="KW-0520">NAD</keyword>
<evidence type="ECO:0000256" key="5">
    <source>
        <dbReference type="ARBA" id="ARBA00022723"/>
    </source>
</evidence>
<dbReference type="PANTHER" id="PTHR43396">
    <property type="entry name" value="FLAVOHEMOPROTEIN"/>
    <property type="match status" value="1"/>
</dbReference>
<dbReference type="Gene3D" id="3.40.50.80">
    <property type="entry name" value="Nucleotide-binding domain of ferredoxin-NADP reductase (FNR) module"/>
    <property type="match status" value="1"/>
</dbReference>
<feature type="domain" description="FAD-binding FR-type" evidence="12">
    <location>
        <begin position="151"/>
        <end position="256"/>
    </location>
</feature>
<dbReference type="Proteomes" id="UP000603904">
    <property type="component" value="Unassembled WGS sequence"/>
</dbReference>
<dbReference type="PROSITE" id="PS51384">
    <property type="entry name" value="FAD_FR"/>
    <property type="match status" value="1"/>
</dbReference>
<dbReference type="Gene3D" id="1.10.490.10">
    <property type="entry name" value="Globins"/>
    <property type="match status" value="1"/>
</dbReference>
<gene>
    <name evidence="13" type="ORF">Mco01_28560</name>
</gene>
<evidence type="ECO:0000256" key="6">
    <source>
        <dbReference type="ARBA" id="ARBA00023004"/>
    </source>
</evidence>
<comment type="caution">
    <text evidence="13">The sequence shown here is derived from an EMBL/GenBank/DDBJ whole genome shotgun (WGS) entry which is preliminary data.</text>
</comment>
<dbReference type="PRINTS" id="PR00410">
    <property type="entry name" value="PHEHYDRXLASE"/>
</dbReference>
<organism evidence="13 14">
    <name type="scientific">Microbispora corallina</name>
    <dbReference type="NCBI Taxonomy" id="83302"/>
    <lineage>
        <taxon>Bacteria</taxon>
        <taxon>Bacillati</taxon>
        <taxon>Actinomycetota</taxon>
        <taxon>Actinomycetes</taxon>
        <taxon>Streptosporangiales</taxon>
        <taxon>Streptosporangiaceae</taxon>
        <taxon>Microbispora</taxon>
    </lineage>
</organism>
<dbReference type="PANTHER" id="PTHR43396:SF3">
    <property type="entry name" value="FLAVOHEMOPROTEIN"/>
    <property type="match status" value="1"/>
</dbReference>
<name>A0ABQ4FYH3_9ACTN</name>
<keyword evidence="4 10" id="KW-0561">Oxygen transport</keyword>
<keyword evidence="14" id="KW-1185">Reference proteome</keyword>
<sequence length="392" mass="41527">MLSPESAATVRATLPAIGGAIDDISARFYEGMFADHPDLLRTLFNRGNQASGRQRAALAASIVAFAAGLVERSGPPLDAMLARISHKHASLGVTAEQYDVVHKYLFAAIDEVLGGAVTPEVGQAWDEVYWLMADALIRSEARLRGASPGGGAWRRATVTERRDETPDVVSFTLRPEVPAAFAPGQYVSVAVTLPDGARQIRQYSLSGAPSRDRWRVSVKRARGGGPDGEVSAWLHANARPGDTLTVSAPFGDVTLPEGEAPLLLASAGIGVTPVVSMAAHLAATGSRRRVVVVHGDRSPADHAHREELESLVAALPGATLHLFYREAPGAQAGHRVGRVDLGAVDLPGSLVAYLCGPLPFMRDVRAHLLARGIPAGAVHYEVFGPDHWLGRS</sequence>
<dbReference type="InterPro" id="IPR000971">
    <property type="entry name" value="Globin"/>
</dbReference>
<evidence type="ECO:0000256" key="7">
    <source>
        <dbReference type="ARBA" id="ARBA00023027"/>
    </source>
</evidence>
<keyword evidence="5" id="KW-0479">Metal-binding</keyword>
<evidence type="ECO:0000313" key="14">
    <source>
        <dbReference type="Proteomes" id="UP000603904"/>
    </source>
</evidence>
<evidence type="ECO:0000256" key="10">
    <source>
        <dbReference type="RuleBase" id="RU000356"/>
    </source>
</evidence>
<dbReference type="SUPFAM" id="SSF46458">
    <property type="entry name" value="Globin-like"/>
    <property type="match status" value="1"/>
</dbReference>
<dbReference type="Pfam" id="PF00175">
    <property type="entry name" value="NAD_binding_1"/>
    <property type="match status" value="1"/>
</dbReference>
<dbReference type="InterPro" id="IPR012292">
    <property type="entry name" value="Globin/Proto"/>
</dbReference>
<dbReference type="EMBL" id="BOOC01000011">
    <property type="protein sequence ID" value="GIH39856.1"/>
    <property type="molecule type" value="Genomic_DNA"/>
</dbReference>
<comment type="catalytic activity">
    <reaction evidence="8">
        <text>2 nitric oxide + NADH + 2 O2 = 2 nitrate + NAD(+) + H(+)</text>
        <dbReference type="Rhea" id="RHEA:19469"/>
        <dbReference type="ChEBI" id="CHEBI:15378"/>
        <dbReference type="ChEBI" id="CHEBI:15379"/>
        <dbReference type="ChEBI" id="CHEBI:16480"/>
        <dbReference type="ChEBI" id="CHEBI:17632"/>
        <dbReference type="ChEBI" id="CHEBI:57540"/>
        <dbReference type="ChEBI" id="CHEBI:57945"/>
        <dbReference type="EC" id="1.14.12.17"/>
    </reaction>
</comment>
<comment type="catalytic activity">
    <reaction evidence="9">
        <text>2 nitric oxide + NADPH + 2 O2 = 2 nitrate + NADP(+) + H(+)</text>
        <dbReference type="Rhea" id="RHEA:19465"/>
        <dbReference type="ChEBI" id="CHEBI:15378"/>
        <dbReference type="ChEBI" id="CHEBI:15379"/>
        <dbReference type="ChEBI" id="CHEBI:16480"/>
        <dbReference type="ChEBI" id="CHEBI:17632"/>
        <dbReference type="ChEBI" id="CHEBI:57783"/>
        <dbReference type="ChEBI" id="CHEBI:58349"/>
        <dbReference type="EC" id="1.14.12.17"/>
    </reaction>
</comment>
<reference evidence="13 14" key="1">
    <citation type="submission" date="2021-01" db="EMBL/GenBank/DDBJ databases">
        <title>Whole genome shotgun sequence of Microbispora corallina NBRC 16416.</title>
        <authorList>
            <person name="Komaki H."/>
            <person name="Tamura T."/>
        </authorList>
    </citation>
    <scope>NUCLEOTIDE SEQUENCE [LARGE SCALE GENOMIC DNA]</scope>
    <source>
        <strain evidence="13 14">NBRC 16416</strain>
    </source>
</reference>
<evidence type="ECO:0000256" key="8">
    <source>
        <dbReference type="ARBA" id="ARBA00048649"/>
    </source>
</evidence>
<evidence type="ECO:0000256" key="1">
    <source>
        <dbReference type="ARBA" id="ARBA00006401"/>
    </source>
</evidence>
<protein>
    <recommendedName>
        <fullName evidence="2">nitric oxide dioxygenase</fullName>
        <ecNumber evidence="2">1.14.12.17</ecNumber>
    </recommendedName>
</protein>
<evidence type="ECO:0000313" key="13">
    <source>
        <dbReference type="EMBL" id="GIH39856.1"/>
    </source>
</evidence>
<keyword evidence="3 10" id="KW-0349">Heme</keyword>
<comment type="similarity">
    <text evidence="1">In the C-terminal section; belongs to the flavoprotein pyridine nucleotide cytochrome reductase family.</text>
</comment>
<evidence type="ECO:0000256" key="9">
    <source>
        <dbReference type="ARBA" id="ARBA00049433"/>
    </source>
</evidence>
<dbReference type="InterPro" id="IPR009050">
    <property type="entry name" value="Globin-like_sf"/>
</dbReference>